<dbReference type="Proteomes" id="UP001487740">
    <property type="component" value="Unassembled WGS sequence"/>
</dbReference>
<name>A0AAW0SQ30_SCYPA</name>
<evidence type="ECO:0000313" key="3">
    <source>
        <dbReference type="EMBL" id="KAK8377084.1"/>
    </source>
</evidence>
<feature type="compositionally biased region" description="Low complexity" evidence="1">
    <location>
        <begin position="148"/>
        <end position="161"/>
    </location>
</feature>
<sequence length="203" mass="22259">MQPLTLLLVVAVALSALVVVQAIPFPDAEPQADLSVFDTVYHPYPLHHPFYHSYHLPGYQPRHHPYYHPHHFNHYSPTYYLPWVKAITILKDRLDIPAENLVRDHQVGKITSQGPGTSSLSAHGSLRAKTCSEETANSRNVPGGVKESTTSRSPRTLSTVPPTHPFCTTPPHPVTMTTTTTATSSPSTSAAASSCMTWGSWLS</sequence>
<keyword evidence="2" id="KW-0732">Signal</keyword>
<dbReference type="AlphaFoldDB" id="A0AAW0SQ30"/>
<gene>
    <name evidence="3" type="ORF">O3P69_013618</name>
</gene>
<feature type="region of interest" description="Disordered" evidence="1">
    <location>
        <begin position="109"/>
        <end position="192"/>
    </location>
</feature>
<comment type="caution">
    <text evidence="3">The sequence shown here is derived from an EMBL/GenBank/DDBJ whole genome shotgun (WGS) entry which is preliminary data.</text>
</comment>
<feature type="signal peptide" evidence="2">
    <location>
        <begin position="1"/>
        <end position="22"/>
    </location>
</feature>
<evidence type="ECO:0000256" key="2">
    <source>
        <dbReference type="SAM" id="SignalP"/>
    </source>
</evidence>
<evidence type="ECO:0000313" key="4">
    <source>
        <dbReference type="Proteomes" id="UP001487740"/>
    </source>
</evidence>
<reference evidence="3 4" key="1">
    <citation type="submission" date="2023-03" db="EMBL/GenBank/DDBJ databases">
        <title>High-quality genome of Scylla paramamosain provides insights in environmental adaptation.</title>
        <authorList>
            <person name="Zhang L."/>
        </authorList>
    </citation>
    <scope>NUCLEOTIDE SEQUENCE [LARGE SCALE GENOMIC DNA]</scope>
    <source>
        <strain evidence="3">LZ_2023a</strain>
        <tissue evidence="3">Muscle</tissue>
    </source>
</reference>
<feature type="compositionally biased region" description="Polar residues" evidence="1">
    <location>
        <begin position="109"/>
        <end position="122"/>
    </location>
</feature>
<protein>
    <submittedName>
        <fullName evidence="3">Uncharacterized protein</fullName>
    </submittedName>
</protein>
<accession>A0AAW0SQ30</accession>
<dbReference type="EMBL" id="JARAKH010000047">
    <property type="protein sequence ID" value="KAK8377084.1"/>
    <property type="molecule type" value="Genomic_DNA"/>
</dbReference>
<keyword evidence="4" id="KW-1185">Reference proteome</keyword>
<evidence type="ECO:0000256" key="1">
    <source>
        <dbReference type="SAM" id="MobiDB-lite"/>
    </source>
</evidence>
<proteinExistence type="predicted"/>
<organism evidence="3 4">
    <name type="scientific">Scylla paramamosain</name>
    <name type="common">Mud crab</name>
    <dbReference type="NCBI Taxonomy" id="85552"/>
    <lineage>
        <taxon>Eukaryota</taxon>
        <taxon>Metazoa</taxon>
        <taxon>Ecdysozoa</taxon>
        <taxon>Arthropoda</taxon>
        <taxon>Crustacea</taxon>
        <taxon>Multicrustacea</taxon>
        <taxon>Malacostraca</taxon>
        <taxon>Eumalacostraca</taxon>
        <taxon>Eucarida</taxon>
        <taxon>Decapoda</taxon>
        <taxon>Pleocyemata</taxon>
        <taxon>Brachyura</taxon>
        <taxon>Eubrachyura</taxon>
        <taxon>Portunoidea</taxon>
        <taxon>Portunidae</taxon>
        <taxon>Portuninae</taxon>
        <taxon>Scylla</taxon>
    </lineage>
</organism>
<feature type="compositionally biased region" description="Pro residues" evidence="1">
    <location>
        <begin position="162"/>
        <end position="173"/>
    </location>
</feature>
<feature type="compositionally biased region" description="Low complexity" evidence="1">
    <location>
        <begin position="174"/>
        <end position="192"/>
    </location>
</feature>
<feature type="chain" id="PRO_5043519519" evidence="2">
    <location>
        <begin position="23"/>
        <end position="203"/>
    </location>
</feature>